<evidence type="ECO:0000313" key="2">
    <source>
        <dbReference type="Proteomes" id="UP000050741"/>
    </source>
</evidence>
<evidence type="ECO:0000256" key="1">
    <source>
        <dbReference type="SAM" id="Coils"/>
    </source>
</evidence>
<keyword evidence="1" id="KW-0175">Coiled coil</keyword>
<sequence length="83" mass="9803">MNSLRIRKQFNLCMAAQENEEQTKLEELKHLREKIKQFELELTDMKQIDLYRIAGAIPLEQCLLITLHQQKLINGNELLLVLI</sequence>
<feature type="coiled-coil region" evidence="1">
    <location>
        <begin position="14"/>
        <end position="48"/>
    </location>
</feature>
<dbReference type="WBParaSite" id="GPLIN_000619900">
    <property type="protein sequence ID" value="GPLIN_000619900"/>
    <property type="gene ID" value="GPLIN_000619900"/>
</dbReference>
<organism evidence="2 3">
    <name type="scientific">Globodera pallida</name>
    <name type="common">Potato cyst nematode worm</name>
    <name type="synonym">Heterodera pallida</name>
    <dbReference type="NCBI Taxonomy" id="36090"/>
    <lineage>
        <taxon>Eukaryota</taxon>
        <taxon>Metazoa</taxon>
        <taxon>Ecdysozoa</taxon>
        <taxon>Nematoda</taxon>
        <taxon>Chromadorea</taxon>
        <taxon>Rhabditida</taxon>
        <taxon>Tylenchina</taxon>
        <taxon>Tylenchomorpha</taxon>
        <taxon>Tylenchoidea</taxon>
        <taxon>Heteroderidae</taxon>
        <taxon>Heteroderinae</taxon>
        <taxon>Globodera</taxon>
    </lineage>
</organism>
<keyword evidence="2" id="KW-1185">Reference proteome</keyword>
<dbReference type="AlphaFoldDB" id="A0A183C007"/>
<reference evidence="2" key="2">
    <citation type="submission" date="2014-05" db="EMBL/GenBank/DDBJ databases">
        <title>The genome and life-stage specific transcriptomes of Globodera pallida elucidate key aspects of plant parasitism by a cyst nematode.</title>
        <authorList>
            <person name="Cotton J.A."/>
            <person name="Lilley C.J."/>
            <person name="Jones L.M."/>
            <person name="Kikuchi T."/>
            <person name="Reid A.J."/>
            <person name="Thorpe P."/>
            <person name="Tsai I.J."/>
            <person name="Beasley H."/>
            <person name="Blok V."/>
            <person name="Cock P.J.A."/>
            <person name="Van den Akker S.E."/>
            <person name="Holroyd N."/>
            <person name="Hunt M."/>
            <person name="Mantelin S."/>
            <person name="Naghra H."/>
            <person name="Pain A."/>
            <person name="Palomares-Rius J.E."/>
            <person name="Zarowiecki M."/>
            <person name="Berriman M."/>
            <person name="Jones J.T."/>
            <person name="Urwin P.E."/>
        </authorList>
    </citation>
    <scope>NUCLEOTIDE SEQUENCE [LARGE SCALE GENOMIC DNA]</scope>
    <source>
        <strain evidence="2">Lindley</strain>
    </source>
</reference>
<dbReference type="Proteomes" id="UP000050741">
    <property type="component" value="Unassembled WGS sequence"/>
</dbReference>
<accession>A0A183C007</accession>
<proteinExistence type="predicted"/>
<evidence type="ECO:0000313" key="3">
    <source>
        <dbReference type="WBParaSite" id="GPLIN_000619900"/>
    </source>
</evidence>
<reference evidence="2" key="1">
    <citation type="submission" date="2013-12" db="EMBL/GenBank/DDBJ databases">
        <authorList>
            <person name="Aslett M."/>
        </authorList>
    </citation>
    <scope>NUCLEOTIDE SEQUENCE [LARGE SCALE GENOMIC DNA]</scope>
    <source>
        <strain evidence="2">Lindley</strain>
    </source>
</reference>
<reference evidence="3" key="3">
    <citation type="submission" date="2016-06" db="UniProtKB">
        <authorList>
            <consortium name="WormBaseParasite"/>
        </authorList>
    </citation>
    <scope>IDENTIFICATION</scope>
</reference>
<protein>
    <submittedName>
        <fullName evidence="3">Uncharacterized protein</fullName>
    </submittedName>
</protein>
<name>A0A183C007_GLOPA</name>